<evidence type="ECO:0000313" key="2">
    <source>
        <dbReference type="EMBL" id="GAD86823.1"/>
    </source>
</evidence>
<proteinExistence type="predicted"/>
<reference evidence="2 3" key="1">
    <citation type="journal article" date="2014" name="BMC Genomics">
        <title>Genome based analysis of type-I polyketide synthase and nonribosomal peptide synthetase gene clusters in seven strains of five representative Nocardia species.</title>
        <authorList>
            <person name="Komaki H."/>
            <person name="Ichikawa N."/>
            <person name="Hosoyama A."/>
            <person name="Takahashi-Nakaguchi A."/>
            <person name="Matsuzawa T."/>
            <person name="Suzuki K."/>
            <person name="Fujita N."/>
            <person name="Gonoi T."/>
        </authorList>
    </citation>
    <scope>NUCLEOTIDE SEQUENCE [LARGE SCALE GENOMIC DNA]</scope>
    <source>
        <strain evidence="2 3">NBRC 15531</strain>
    </source>
</reference>
<protein>
    <submittedName>
        <fullName evidence="2">Uncharacterized protein</fullName>
    </submittedName>
</protein>
<gene>
    <name evidence="2" type="ORF">NCAST_33_02020</name>
</gene>
<feature type="compositionally biased region" description="Basic and acidic residues" evidence="1">
    <location>
        <begin position="215"/>
        <end position="224"/>
    </location>
</feature>
<name>U5EKG8_NOCAS</name>
<keyword evidence="3" id="KW-1185">Reference proteome</keyword>
<evidence type="ECO:0000313" key="3">
    <source>
        <dbReference type="Proteomes" id="UP000017048"/>
    </source>
</evidence>
<accession>U5EKG8</accession>
<organism evidence="2 3">
    <name type="scientific">Nocardia asteroides NBRC 15531</name>
    <dbReference type="NCBI Taxonomy" id="1110697"/>
    <lineage>
        <taxon>Bacteria</taxon>
        <taxon>Bacillati</taxon>
        <taxon>Actinomycetota</taxon>
        <taxon>Actinomycetes</taxon>
        <taxon>Mycobacteriales</taxon>
        <taxon>Nocardiaceae</taxon>
        <taxon>Nocardia</taxon>
    </lineage>
</organism>
<dbReference type="EMBL" id="BAFO02000033">
    <property type="protein sequence ID" value="GAD86823.1"/>
    <property type="molecule type" value="Genomic_DNA"/>
</dbReference>
<sequence length="262" mass="28808">MQTAVLIALAGDGAVRPDLWSDRYQYNFRWASPSGIDLNSEVAIQARSYVETAFLVGAGQNDVVAVGERMGIRPYYSARAGRSSLPKSLSLRFDDRAGDRNWTIRGTVYASLEHVELYRVVPSGGTATGDDPSDSWWMDVRICVWGTGLAYGDKDGEFYSGKYAALRSGRLWVSFGLPAGGRAAPEARISGPARYPTRDYFGDWITLMPDTYTPDVKRGSKPESCRLPAEFPATLDPGDYAEKPSVRVPPPEVLPPYPGWPE</sequence>
<dbReference type="Proteomes" id="UP000017048">
    <property type="component" value="Unassembled WGS sequence"/>
</dbReference>
<evidence type="ECO:0000256" key="1">
    <source>
        <dbReference type="SAM" id="MobiDB-lite"/>
    </source>
</evidence>
<feature type="compositionally biased region" description="Pro residues" evidence="1">
    <location>
        <begin position="247"/>
        <end position="262"/>
    </location>
</feature>
<dbReference type="AlphaFoldDB" id="U5EKG8"/>
<feature type="region of interest" description="Disordered" evidence="1">
    <location>
        <begin position="215"/>
        <end position="262"/>
    </location>
</feature>
<dbReference type="EMBL" id="AB685274">
    <property type="protein sequence ID" value="BAO99009.1"/>
    <property type="molecule type" value="Genomic_DNA"/>
</dbReference>